<dbReference type="EMBL" id="JARBHB010000011">
    <property type="protein sequence ID" value="KAJ8872150.1"/>
    <property type="molecule type" value="Genomic_DNA"/>
</dbReference>
<evidence type="ECO:0008006" key="3">
    <source>
        <dbReference type="Google" id="ProtNLM"/>
    </source>
</evidence>
<comment type="caution">
    <text evidence="1">The sequence shown here is derived from an EMBL/GenBank/DDBJ whole genome shotgun (WGS) entry which is preliminary data.</text>
</comment>
<sequence length="941" mass="106417">MAASCFRCWFQRAKTRLATDPFHADIDSLPETLQEQALEIKNYSAVKYDFDKIEKTLFWVKYFKVYPDIAEQALQLYLTFSSTNLRERAFSAIVAIKTKYRSKLDIARDEHFTIVQSNHVQSSKERSDLHLCSNHWRTDACSRIYITVKFSLMPNNNANFAVPRLPAASTPLPSVWNAGFLTKLLHMPPAVCLPMTIHHTPDEDRMKNASVTVESARGTTQHYEHTARQFGALHKEIEASLCREHSRTFYMSTFTSVFAPRRLPCVREAVSATDKVALSVPWLVTRNRYISFDTKSSVLEHWSRILSRTYSPTPGLIASRRGPPPTQHHARIVIVYAIVRDRDLASSASALSLLPGNGYSWSKGAWQMVTWSLQYAGGVATFNEKLADMSILKYMTRTSSFVKCFYSLYEWGRSRICACADRARRCHWSEGFPQESRVSPALAFQRWSILTSRFALIGSQDLDVKSCSNLFTRSLIPDHLLQKCRYCAVMSHICDEQDMMKTAKRTSQCVLPCYPWTAFTLLISRGGTISERAREFLPSQKLTSISTKITFDFSPFFQRQPPVSRPSPNVCRKMLKLPLFSEKVKMSRILSEKVSVPKNSLTFVVSRNWRPSYTEPGKIVSHGPQRSIASQRKRINKQLEKTIQNTKVSEVKKFWPHGTRQLNESHRKGIYVAENKGLSGTMTAMVAMDTPRKRKGLNGRAQQTSAKREGTGEICATIAEGKCTYSFNWIGAEESRDRVNCVPTFAVRNDLMHQVFERWQACVIHPTWVSSFLLVNSLARRVVGHVQPITGASRRSLCHGDREYDSYMELFPYIITNFTGRMPPSAPVKIYAGGGSDFFLTLPYMLNFSILRARAGFLWQPAARHLYEKTSSHSAGSVIQSVAILHGFINASWSPYNGGLMHVSVLMEGILNISFSGGDKLLHTCNYFVAAGCGRAAIAGH</sequence>
<organism evidence="1 2">
    <name type="scientific">Dryococelus australis</name>
    <dbReference type="NCBI Taxonomy" id="614101"/>
    <lineage>
        <taxon>Eukaryota</taxon>
        <taxon>Metazoa</taxon>
        <taxon>Ecdysozoa</taxon>
        <taxon>Arthropoda</taxon>
        <taxon>Hexapoda</taxon>
        <taxon>Insecta</taxon>
        <taxon>Pterygota</taxon>
        <taxon>Neoptera</taxon>
        <taxon>Polyneoptera</taxon>
        <taxon>Phasmatodea</taxon>
        <taxon>Verophasmatodea</taxon>
        <taxon>Anareolatae</taxon>
        <taxon>Phasmatidae</taxon>
        <taxon>Eurycanthinae</taxon>
        <taxon>Dryococelus</taxon>
    </lineage>
</organism>
<keyword evidence="2" id="KW-1185">Reference proteome</keyword>
<evidence type="ECO:0000313" key="2">
    <source>
        <dbReference type="Proteomes" id="UP001159363"/>
    </source>
</evidence>
<dbReference type="Proteomes" id="UP001159363">
    <property type="component" value="Chromosome 10"/>
</dbReference>
<proteinExistence type="predicted"/>
<dbReference type="PANTHER" id="PTHR45913:SF19">
    <property type="entry name" value="LOW QUALITY PROTEIN: ZINC FINGER BED DOMAIN-CONTAINING PROTEIN 5-LIKE"/>
    <property type="match status" value="1"/>
</dbReference>
<reference evidence="1 2" key="1">
    <citation type="submission" date="2023-02" db="EMBL/GenBank/DDBJ databases">
        <title>LHISI_Scaffold_Assembly.</title>
        <authorList>
            <person name="Stuart O.P."/>
            <person name="Cleave R."/>
            <person name="Magrath M.J.L."/>
            <person name="Mikheyev A.S."/>
        </authorList>
    </citation>
    <scope>NUCLEOTIDE SEQUENCE [LARGE SCALE GENOMIC DNA]</scope>
    <source>
        <strain evidence="1">Daus_M_001</strain>
        <tissue evidence="1">Leg muscle</tissue>
    </source>
</reference>
<dbReference type="PANTHER" id="PTHR45913">
    <property type="entry name" value="EPM2A-INTERACTING PROTEIN 1"/>
    <property type="match status" value="1"/>
</dbReference>
<accession>A0ABQ9GJF4</accession>
<gene>
    <name evidence="1" type="ORF">PR048_025752</name>
</gene>
<protein>
    <recommendedName>
        <fullName evidence="3">HAT C-terminal dimerisation domain-containing protein</fullName>
    </recommendedName>
</protein>
<evidence type="ECO:0000313" key="1">
    <source>
        <dbReference type="EMBL" id="KAJ8872150.1"/>
    </source>
</evidence>
<name>A0ABQ9GJF4_9NEOP</name>